<reference evidence="1 2" key="1">
    <citation type="submission" date="2019-03" db="EMBL/GenBank/DDBJ databases">
        <title>Genomic Encyclopedia of Archaeal and Bacterial Type Strains, Phase II (KMG-II): from individual species to whole genera.</title>
        <authorList>
            <person name="Goeker M."/>
        </authorList>
    </citation>
    <scope>NUCLEOTIDE SEQUENCE [LARGE SCALE GENOMIC DNA]</scope>
    <source>
        <strain evidence="1 2">DSM 15388</strain>
    </source>
</reference>
<name>A0A4R3HVB7_9GAMM</name>
<gene>
    <name evidence="1" type="ORF">BCF53_1434</name>
</gene>
<comment type="caution">
    <text evidence="1">The sequence shown here is derived from an EMBL/GenBank/DDBJ whole genome shotgun (WGS) entry which is preliminary data.</text>
</comment>
<keyword evidence="2" id="KW-1185">Reference proteome</keyword>
<sequence length="231" mass="26224">MIKKLVQLLPEDFSKSQCIKNAYSVEKGVLELGISINKLKHPTSEYNGCYFIELYICISPLYSPSYIKSKGKEVALWGTVLGSEVVEMSSELSGRSFWSESQLSDLQQTINQVVEPWFKVAGNPEYLIQFYQAVIHSPDSKHYLEVESALGNFLAQKSNVPVHKRNQFYKNLSVLYENMGAYSDAHLSIEKYKEYVHASSAKTALKRILDENEQILELIDQGVSRLTKLKG</sequence>
<organism evidence="1 2">
    <name type="scientific">Reinekea marinisedimentorum</name>
    <dbReference type="NCBI Taxonomy" id="230495"/>
    <lineage>
        <taxon>Bacteria</taxon>
        <taxon>Pseudomonadati</taxon>
        <taxon>Pseudomonadota</taxon>
        <taxon>Gammaproteobacteria</taxon>
        <taxon>Oceanospirillales</taxon>
        <taxon>Saccharospirillaceae</taxon>
        <taxon>Reinekea</taxon>
    </lineage>
</organism>
<dbReference type="RefSeq" id="WP_132704335.1">
    <property type="nucleotide sequence ID" value="NZ_SLZR01000043.1"/>
</dbReference>
<dbReference type="EMBL" id="SLZR01000043">
    <property type="protein sequence ID" value="TCS34400.1"/>
    <property type="molecule type" value="Genomic_DNA"/>
</dbReference>
<proteinExistence type="predicted"/>
<protein>
    <submittedName>
        <fullName evidence="1">Uncharacterized protein</fullName>
    </submittedName>
</protein>
<evidence type="ECO:0000313" key="2">
    <source>
        <dbReference type="Proteomes" id="UP000295793"/>
    </source>
</evidence>
<evidence type="ECO:0000313" key="1">
    <source>
        <dbReference type="EMBL" id="TCS34400.1"/>
    </source>
</evidence>
<accession>A0A4R3HVB7</accession>
<dbReference type="AlphaFoldDB" id="A0A4R3HVB7"/>
<dbReference type="Proteomes" id="UP000295793">
    <property type="component" value="Unassembled WGS sequence"/>
</dbReference>